<dbReference type="AlphaFoldDB" id="A0AAU9IET0"/>
<dbReference type="EMBL" id="CAJZBQ010000002">
    <property type="protein sequence ID" value="CAG9310239.1"/>
    <property type="molecule type" value="Genomic_DNA"/>
</dbReference>
<organism evidence="1 2">
    <name type="scientific">Blepharisma stoltei</name>
    <dbReference type="NCBI Taxonomy" id="1481888"/>
    <lineage>
        <taxon>Eukaryota</taxon>
        <taxon>Sar</taxon>
        <taxon>Alveolata</taxon>
        <taxon>Ciliophora</taxon>
        <taxon>Postciliodesmatophora</taxon>
        <taxon>Heterotrichea</taxon>
        <taxon>Heterotrichida</taxon>
        <taxon>Blepharismidae</taxon>
        <taxon>Blepharisma</taxon>
    </lineage>
</organism>
<reference evidence="1" key="1">
    <citation type="submission" date="2021-09" db="EMBL/GenBank/DDBJ databases">
        <authorList>
            <consortium name="AG Swart"/>
            <person name="Singh M."/>
            <person name="Singh A."/>
            <person name="Seah K."/>
            <person name="Emmerich C."/>
        </authorList>
    </citation>
    <scope>NUCLEOTIDE SEQUENCE</scope>
    <source>
        <strain evidence="1">ATCC30299</strain>
    </source>
</reference>
<gene>
    <name evidence="1" type="ORF">BSTOLATCC_MIC1093</name>
</gene>
<name>A0AAU9IET0_9CILI</name>
<accession>A0AAU9IET0</accession>
<proteinExistence type="predicted"/>
<evidence type="ECO:0000313" key="2">
    <source>
        <dbReference type="Proteomes" id="UP001162131"/>
    </source>
</evidence>
<protein>
    <submittedName>
        <fullName evidence="1">Uncharacterized protein</fullName>
    </submittedName>
</protein>
<keyword evidence="2" id="KW-1185">Reference proteome</keyword>
<sequence length="72" mass="8563">MVTQNLTTLEYTWRKHNIFDMGWQNNFTQIFGKSCLFWFLPIPSASLTGSQFPIKIRTKTSGYLYYNDKFLI</sequence>
<comment type="caution">
    <text evidence="1">The sequence shown here is derived from an EMBL/GenBank/DDBJ whole genome shotgun (WGS) entry which is preliminary data.</text>
</comment>
<dbReference type="Proteomes" id="UP001162131">
    <property type="component" value="Unassembled WGS sequence"/>
</dbReference>
<evidence type="ECO:0000313" key="1">
    <source>
        <dbReference type="EMBL" id="CAG9310239.1"/>
    </source>
</evidence>